<reference evidence="9 10" key="1">
    <citation type="submission" date="2017-02" db="EMBL/GenBank/DDBJ databases">
        <authorList>
            <person name="Peterson S.W."/>
        </authorList>
    </citation>
    <scope>NUCLEOTIDE SEQUENCE [LARGE SCALE GENOMIC DNA]</scope>
    <source>
        <strain evidence="9 10">USBA 369</strain>
    </source>
</reference>
<keyword evidence="2 6" id="KW-0479">Metal-binding</keyword>
<dbReference type="PANTHER" id="PTHR43250">
    <property type="entry name" value="EXODEOXYRIBONUCLEASE III"/>
    <property type="match status" value="1"/>
</dbReference>
<feature type="active site" description="Proton donor/acceptor" evidence="5">
    <location>
        <position position="154"/>
    </location>
</feature>
<dbReference type="InterPro" id="IPR004808">
    <property type="entry name" value="AP_endonuc_1"/>
</dbReference>
<dbReference type="RefSeq" id="WP_078709153.1">
    <property type="nucleotide sequence ID" value="NZ_FUXL01000010.1"/>
</dbReference>
<feature type="site" description="Important for catalytic activity" evidence="7">
    <location>
        <position position="228"/>
    </location>
</feature>
<dbReference type="Pfam" id="PF03372">
    <property type="entry name" value="Exo_endo_phos"/>
    <property type="match status" value="1"/>
</dbReference>
<evidence type="ECO:0000256" key="1">
    <source>
        <dbReference type="ARBA" id="ARBA00007092"/>
    </source>
</evidence>
<dbReference type="GO" id="GO:0008311">
    <property type="term" value="F:double-stranded DNA 3'-5' DNA exonuclease activity"/>
    <property type="evidence" value="ECO:0007669"/>
    <property type="project" value="InterPro"/>
</dbReference>
<dbReference type="PANTHER" id="PTHR43250:SF2">
    <property type="entry name" value="EXODEOXYRIBONUCLEASE III"/>
    <property type="match status" value="1"/>
</dbReference>
<dbReference type="NCBIfam" id="TIGR00633">
    <property type="entry name" value="xth"/>
    <property type="match status" value="1"/>
</dbReference>
<keyword evidence="6" id="KW-0464">Manganese</keyword>
<dbReference type="OrthoDB" id="9803914at2"/>
<organism evidence="9 10">
    <name type="scientific">Consotaella salsifontis</name>
    <dbReference type="NCBI Taxonomy" id="1365950"/>
    <lineage>
        <taxon>Bacteria</taxon>
        <taxon>Pseudomonadati</taxon>
        <taxon>Pseudomonadota</taxon>
        <taxon>Alphaproteobacteria</taxon>
        <taxon>Hyphomicrobiales</taxon>
        <taxon>Aurantimonadaceae</taxon>
        <taxon>Consotaella</taxon>
    </lineage>
</organism>
<dbReference type="SUPFAM" id="SSF56219">
    <property type="entry name" value="DNase I-like"/>
    <property type="match status" value="1"/>
</dbReference>
<dbReference type="GO" id="GO:0046872">
    <property type="term" value="F:metal ion binding"/>
    <property type="evidence" value="ECO:0007669"/>
    <property type="project" value="UniProtKB-KW"/>
</dbReference>
<keyword evidence="10" id="KW-1185">Reference proteome</keyword>
<dbReference type="GO" id="GO:0006281">
    <property type="term" value="P:DNA repair"/>
    <property type="evidence" value="ECO:0007669"/>
    <property type="project" value="InterPro"/>
</dbReference>
<protein>
    <submittedName>
        <fullName evidence="9">Exodeoxyribonuclease-3</fullName>
    </submittedName>
</protein>
<dbReference type="PROSITE" id="PS00726">
    <property type="entry name" value="AP_NUCLEASE_F1_1"/>
    <property type="match status" value="1"/>
</dbReference>
<feature type="binding site" evidence="6">
    <location>
        <position position="156"/>
    </location>
    <ligand>
        <name>Mg(2+)</name>
        <dbReference type="ChEBI" id="CHEBI:18420"/>
        <label>1</label>
    </ligand>
</feature>
<comment type="cofactor">
    <cofactor evidence="6">
        <name>Mg(2+)</name>
        <dbReference type="ChEBI" id="CHEBI:18420"/>
    </cofactor>
    <cofactor evidence="6">
        <name>Mn(2+)</name>
        <dbReference type="ChEBI" id="CHEBI:29035"/>
    </cofactor>
    <text evidence="6">Probably binds two magnesium or manganese ions per subunit.</text>
</comment>
<evidence type="ECO:0000256" key="2">
    <source>
        <dbReference type="ARBA" id="ARBA00022723"/>
    </source>
</evidence>
<dbReference type="GO" id="GO:0004519">
    <property type="term" value="F:endonuclease activity"/>
    <property type="evidence" value="ECO:0007669"/>
    <property type="project" value="InterPro"/>
</dbReference>
<feature type="active site" description="Proton acceptor" evidence="5">
    <location>
        <position position="258"/>
    </location>
</feature>
<evidence type="ECO:0000313" key="9">
    <source>
        <dbReference type="EMBL" id="SKA26156.1"/>
    </source>
</evidence>
<dbReference type="Proteomes" id="UP000190135">
    <property type="component" value="Unassembled WGS sequence"/>
</dbReference>
<dbReference type="GO" id="GO:0003677">
    <property type="term" value="F:DNA binding"/>
    <property type="evidence" value="ECO:0007669"/>
    <property type="project" value="InterPro"/>
</dbReference>
<dbReference type="InterPro" id="IPR037493">
    <property type="entry name" value="ExoIII-like"/>
</dbReference>
<dbReference type="InterPro" id="IPR005135">
    <property type="entry name" value="Endo/exonuclease/phosphatase"/>
</dbReference>
<sequence>MTFSIATWNINSVRLRLPLVERFLTENRPDVLCLQETKCPNELFPEAAFHALGYPHVALHGQKGYHGVATLSRHPFEDIVRQDFCAVGDARHLSTRMSVGERRLRIHNFYVPAGGDEPDRKINPKFAHKLDFLEEMRLVSATAEPGVSALLLGDLNIAPFETDVWSHKQLLKVVSHTPVECAGLLSVIKDGVWTDLVRQHVPLEEKLFTWWSYRAKDWRAGNRGRRLDHIWGSADLAPHLRRAEVFTGARDWERPSDHVPVLVELDL</sequence>
<proteinExistence type="inferred from homology"/>
<evidence type="ECO:0000259" key="8">
    <source>
        <dbReference type="Pfam" id="PF03372"/>
    </source>
</evidence>
<feature type="binding site" evidence="6">
    <location>
        <position position="36"/>
    </location>
    <ligand>
        <name>Mg(2+)</name>
        <dbReference type="ChEBI" id="CHEBI:18420"/>
        <label>1</label>
    </ligand>
</feature>
<dbReference type="PROSITE" id="PS51435">
    <property type="entry name" value="AP_NUCLEASE_F1_4"/>
    <property type="match status" value="1"/>
</dbReference>
<accession>A0A1T4SDD8</accession>
<feature type="binding site" evidence="6">
    <location>
        <position position="9"/>
    </location>
    <ligand>
        <name>Mg(2+)</name>
        <dbReference type="ChEBI" id="CHEBI:18420"/>
        <label>1</label>
    </ligand>
</feature>
<dbReference type="InterPro" id="IPR036691">
    <property type="entry name" value="Endo/exonu/phosph_ase_sf"/>
</dbReference>
<evidence type="ECO:0000256" key="6">
    <source>
        <dbReference type="PIRSR" id="PIRSR604808-2"/>
    </source>
</evidence>
<dbReference type="AlphaFoldDB" id="A0A1T4SDD8"/>
<feature type="domain" description="Endonuclease/exonuclease/phosphatase" evidence="8">
    <location>
        <begin position="6"/>
        <end position="258"/>
    </location>
</feature>
<dbReference type="InterPro" id="IPR020847">
    <property type="entry name" value="AP_endonuclease_F1_BS"/>
</dbReference>
<feature type="binding site" evidence="6">
    <location>
        <position position="258"/>
    </location>
    <ligand>
        <name>Mg(2+)</name>
        <dbReference type="ChEBI" id="CHEBI:18420"/>
        <label>1</label>
    </ligand>
</feature>
<evidence type="ECO:0000313" key="10">
    <source>
        <dbReference type="Proteomes" id="UP000190135"/>
    </source>
</evidence>
<evidence type="ECO:0000256" key="3">
    <source>
        <dbReference type="ARBA" id="ARBA00022801"/>
    </source>
</evidence>
<gene>
    <name evidence="9" type="ORF">SAMN05428963_11043</name>
</gene>
<keyword evidence="3" id="KW-0378">Hydrolase</keyword>
<dbReference type="EMBL" id="FUXL01000010">
    <property type="protein sequence ID" value="SKA26156.1"/>
    <property type="molecule type" value="Genomic_DNA"/>
</dbReference>
<keyword evidence="4 6" id="KW-0460">Magnesium</keyword>
<feature type="active site" evidence="5">
    <location>
        <position position="110"/>
    </location>
</feature>
<feature type="site" description="Transition state stabilizer" evidence="7">
    <location>
        <position position="156"/>
    </location>
</feature>
<dbReference type="CDD" id="cd09086">
    <property type="entry name" value="ExoIII-like_AP-endo"/>
    <property type="match status" value="1"/>
</dbReference>
<name>A0A1T4SDD8_9HYPH</name>
<feature type="binding site" evidence="6">
    <location>
        <position position="154"/>
    </location>
    <ligand>
        <name>Mg(2+)</name>
        <dbReference type="ChEBI" id="CHEBI:18420"/>
        <label>1</label>
    </ligand>
</feature>
<comment type="similarity">
    <text evidence="1">Belongs to the DNA repair enzymes AP/ExoA family.</text>
</comment>
<dbReference type="STRING" id="1365950.SAMN05428963_11043"/>
<feature type="site" description="Interaction with DNA substrate" evidence="7">
    <location>
        <position position="258"/>
    </location>
</feature>
<dbReference type="Gene3D" id="3.60.10.10">
    <property type="entry name" value="Endonuclease/exonuclease/phosphatase"/>
    <property type="match status" value="1"/>
</dbReference>
<evidence type="ECO:0000256" key="4">
    <source>
        <dbReference type="ARBA" id="ARBA00022842"/>
    </source>
</evidence>
<feature type="binding site" evidence="6">
    <location>
        <position position="257"/>
    </location>
    <ligand>
        <name>Mg(2+)</name>
        <dbReference type="ChEBI" id="CHEBI:18420"/>
        <label>1</label>
    </ligand>
</feature>
<evidence type="ECO:0000256" key="7">
    <source>
        <dbReference type="PIRSR" id="PIRSR604808-3"/>
    </source>
</evidence>
<evidence type="ECO:0000256" key="5">
    <source>
        <dbReference type="PIRSR" id="PIRSR604808-1"/>
    </source>
</evidence>